<feature type="transmembrane region" description="Helical" evidence="1">
    <location>
        <begin position="218"/>
        <end position="240"/>
    </location>
</feature>
<keyword evidence="1" id="KW-1133">Transmembrane helix</keyword>
<feature type="transmembrane region" description="Helical" evidence="1">
    <location>
        <begin position="95"/>
        <end position="118"/>
    </location>
</feature>
<dbReference type="PANTHER" id="PTHR23028:SF131">
    <property type="entry name" value="BLR2367 PROTEIN"/>
    <property type="match status" value="1"/>
</dbReference>
<protein>
    <submittedName>
        <fullName evidence="3">Acyltransferase</fullName>
    </submittedName>
</protein>
<keyword evidence="1" id="KW-0812">Transmembrane</keyword>
<dbReference type="GO" id="GO:0016020">
    <property type="term" value="C:membrane"/>
    <property type="evidence" value="ECO:0007669"/>
    <property type="project" value="TreeGrafter"/>
</dbReference>
<keyword evidence="1" id="KW-0472">Membrane</keyword>
<gene>
    <name evidence="3" type="ORF">D3273_20935</name>
</gene>
<reference evidence="3 4" key="2">
    <citation type="submission" date="2019-02" db="EMBL/GenBank/DDBJ databases">
        <title>'Lichenibacterium ramalinii' gen. nov. sp. nov., 'Lichenibacterium minor' gen. nov. sp. nov.</title>
        <authorList>
            <person name="Pankratov T."/>
        </authorList>
    </citation>
    <scope>NUCLEOTIDE SEQUENCE [LARGE SCALE GENOMIC DNA]</scope>
    <source>
        <strain evidence="3 4">RmlP026</strain>
    </source>
</reference>
<dbReference type="GO" id="GO:0000271">
    <property type="term" value="P:polysaccharide biosynthetic process"/>
    <property type="evidence" value="ECO:0007669"/>
    <property type="project" value="TreeGrafter"/>
</dbReference>
<dbReference type="RefSeq" id="WP_165359599.1">
    <property type="nucleotide sequence ID" value="NZ_QYBB01000034.1"/>
</dbReference>
<evidence type="ECO:0000259" key="2">
    <source>
        <dbReference type="Pfam" id="PF01757"/>
    </source>
</evidence>
<comment type="caution">
    <text evidence="3">The sequence shown here is derived from an EMBL/GenBank/DDBJ whole genome shotgun (WGS) entry which is preliminary data.</text>
</comment>
<feature type="transmembrane region" description="Helical" evidence="1">
    <location>
        <begin position="187"/>
        <end position="206"/>
    </location>
</feature>
<evidence type="ECO:0000256" key="1">
    <source>
        <dbReference type="SAM" id="Phobius"/>
    </source>
</evidence>
<feature type="domain" description="Acyltransferase 3" evidence="2">
    <location>
        <begin position="14"/>
        <end position="343"/>
    </location>
</feature>
<feature type="transmembrane region" description="Helical" evidence="1">
    <location>
        <begin position="247"/>
        <end position="266"/>
    </location>
</feature>
<keyword evidence="3" id="KW-0808">Transferase</keyword>
<dbReference type="PANTHER" id="PTHR23028">
    <property type="entry name" value="ACETYLTRANSFERASE"/>
    <property type="match status" value="1"/>
</dbReference>
<organism evidence="3 4">
    <name type="scientific">Lichenibacterium minor</name>
    <dbReference type="NCBI Taxonomy" id="2316528"/>
    <lineage>
        <taxon>Bacteria</taxon>
        <taxon>Pseudomonadati</taxon>
        <taxon>Pseudomonadota</taxon>
        <taxon>Alphaproteobacteria</taxon>
        <taxon>Hyphomicrobiales</taxon>
        <taxon>Lichenihabitantaceae</taxon>
        <taxon>Lichenibacterium</taxon>
    </lineage>
</organism>
<dbReference type="Pfam" id="PF01757">
    <property type="entry name" value="Acyl_transf_3"/>
    <property type="match status" value="1"/>
</dbReference>
<proteinExistence type="predicted"/>
<keyword evidence="4" id="KW-1185">Reference proteome</keyword>
<feature type="transmembrane region" description="Helical" evidence="1">
    <location>
        <begin position="156"/>
        <end position="175"/>
    </location>
</feature>
<dbReference type="InterPro" id="IPR050879">
    <property type="entry name" value="Acyltransferase_3"/>
</dbReference>
<evidence type="ECO:0000313" key="3">
    <source>
        <dbReference type="EMBL" id="RYC30002.1"/>
    </source>
</evidence>
<keyword evidence="3" id="KW-0012">Acyltransferase</keyword>
<reference evidence="3 4" key="1">
    <citation type="submission" date="2018-12" db="EMBL/GenBank/DDBJ databases">
        <authorList>
            <person name="Grouzdev D.S."/>
            <person name="Krutkina M.S."/>
        </authorList>
    </citation>
    <scope>NUCLEOTIDE SEQUENCE [LARGE SCALE GENOMIC DNA]</scope>
    <source>
        <strain evidence="3 4">RmlP026</strain>
    </source>
</reference>
<feature type="transmembrane region" description="Helical" evidence="1">
    <location>
        <begin position="57"/>
        <end position="74"/>
    </location>
</feature>
<name>A0A4Q2U155_9HYPH</name>
<feature type="transmembrane region" description="Helical" evidence="1">
    <location>
        <begin position="327"/>
        <end position="348"/>
    </location>
</feature>
<dbReference type="EMBL" id="QYBB01000034">
    <property type="protein sequence ID" value="RYC30002.1"/>
    <property type="molecule type" value="Genomic_DNA"/>
</dbReference>
<sequence length="372" mass="40703">MSENRGAEPDRSNSFDAVRLIAALTVLLAHQQNIAGYTLAGYGQPSLGPFGPKLADAGLYVFFALSGYLVYQSLDADPRAARFLSSRALRIYPGAVVNTVACLLFGAAVTTLSVSAYWGDPETRRYLFHNVAILFTPTQFQLPAVLAESRWPAVDVPIWTLKYEILCYLVLLVAYKLIGPRPCLRRACFSGSALVWTAAFVVQRAFPALLPSGADTLASFSGVHVIRFFMVFFSGAAYAASGPSTGAARAAAAAVLVSAIAFIPVTELRFTLTTLLIGFTAIEIGRSRLLFSHAYRRCGDLSYGTYLYAFPIQMLTLSRWLDASNFWWLTLVDVAVALVCAVLSWHLVERPALRLKRGRRERDAPRRSPSLA</sequence>
<dbReference type="AlphaFoldDB" id="A0A4Q2U155"/>
<evidence type="ECO:0000313" key="4">
    <source>
        <dbReference type="Proteomes" id="UP000290759"/>
    </source>
</evidence>
<accession>A0A4Q2U155</accession>
<dbReference type="InterPro" id="IPR002656">
    <property type="entry name" value="Acyl_transf_3_dom"/>
</dbReference>
<dbReference type="Proteomes" id="UP000290759">
    <property type="component" value="Unassembled WGS sequence"/>
</dbReference>
<dbReference type="GO" id="GO:0016747">
    <property type="term" value="F:acyltransferase activity, transferring groups other than amino-acyl groups"/>
    <property type="evidence" value="ECO:0007669"/>
    <property type="project" value="InterPro"/>
</dbReference>